<dbReference type="InterPro" id="IPR015300">
    <property type="entry name" value="DNA-bd_pseudobarrel_sf"/>
</dbReference>
<evidence type="ECO:0000256" key="2">
    <source>
        <dbReference type="ARBA" id="ARBA00022552"/>
    </source>
</evidence>
<dbReference type="Gene3D" id="2.40.330.10">
    <property type="entry name" value="DNA-binding pseudobarrel domain"/>
    <property type="match status" value="1"/>
</dbReference>
<dbReference type="Gene3D" id="3.40.50.150">
    <property type="entry name" value="Vaccinia Virus protein VP39"/>
    <property type="match status" value="1"/>
</dbReference>
<comment type="subcellular location">
    <subcellularLocation>
        <location evidence="1">Nucleus</location>
    </subcellularLocation>
</comment>
<dbReference type="EC" id="2.1.1.-" evidence="12"/>
<keyword evidence="9" id="KW-0804">Transcription</keyword>
<evidence type="ECO:0000313" key="16">
    <source>
        <dbReference type="Proteomes" id="UP000507222"/>
    </source>
</evidence>
<dbReference type="GO" id="GO:0003723">
    <property type="term" value="F:RNA binding"/>
    <property type="evidence" value="ECO:0007669"/>
    <property type="project" value="UniProtKB-UniRule"/>
</dbReference>
<dbReference type="InterPro" id="IPR001737">
    <property type="entry name" value="KsgA/Erm"/>
</dbReference>
<feature type="binding site" evidence="11">
    <location>
        <position position="469"/>
    </location>
    <ligand>
        <name>S-adenosyl-L-methionine</name>
        <dbReference type="ChEBI" id="CHEBI:59789"/>
    </ligand>
</feature>
<keyword evidence="8" id="KW-0238">DNA-binding</keyword>
<proteinExistence type="inferred from homology"/>
<dbReference type="FunFam" id="3.40.50.150:FF:000265">
    <property type="entry name" value="rRNA adenine N(6)-methyltransferase"/>
    <property type="match status" value="1"/>
</dbReference>
<feature type="domain" description="Ribosomal RNA adenine methylase transferase N-terminal" evidence="14">
    <location>
        <begin position="449"/>
        <end position="633"/>
    </location>
</feature>
<dbReference type="GO" id="GO:0005634">
    <property type="term" value="C:nucleus"/>
    <property type="evidence" value="ECO:0007669"/>
    <property type="project" value="UniProtKB-SubCell"/>
</dbReference>
<dbReference type="Proteomes" id="UP000507222">
    <property type="component" value="Unassembled WGS sequence"/>
</dbReference>
<feature type="region of interest" description="Disordered" evidence="13">
    <location>
        <begin position="1"/>
        <end position="22"/>
    </location>
</feature>
<dbReference type="EMBL" id="CAEKDK010000002">
    <property type="protein sequence ID" value="CAB4269923.1"/>
    <property type="molecule type" value="Genomic_DNA"/>
</dbReference>
<dbReference type="SUPFAM" id="SSF53335">
    <property type="entry name" value="S-adenosyl-L-methionine-dependent methyltransferases"/>
    <property type="match status" value="1"/>
</dbReference>
<dbReference type="PANTHER" id="PTHR11727:SF27">
    <property type="entry name" value="RIBOSOMAL RNA SMALL SUBUNIT METHYLTRANSFERASE, CHLOROPLASTIC"/>
    <property type="match status" value="1"/>
</dbReference>
<dbReference type="SUPFAM" id="SSF101936">
    <property type="entry name" value="DNA-binding pseudobarrel domain"/>
    <property type="match status" value="1"/>
</dbReference>
<evidence type="ECO:0000256" key="6">
    <source>
        <dbReference type="ARBA" id="ARBA00022884"/>
    </source>
</evidence>
<evidence type="ECO:0000256" key="9">
    <source>
        <dbReference type="ARBA" id="ARBA00023163"/>
    </source>
</evidence>
<feature type="binding site" evidence="11">
    <location>
        <position position="490"/>
    </location>
    <ligand>
        <name>S-adenosyl-L-methionine</name>
        <dbReference type="ChEBI" id="CHEBI:59789"/>
    </ligand>
</feature>
<feature type="compositionally biased region" description="Polar residues" evidence="13">
    <location>
        <begin position="337"/>
        <end position="355"/>
    </location>
</feature>
<dbReference type="Pfam" id="PF03754">
    <property type="entry name" value="At2g31720-like"/>
    <property type="match status" value="1"/>
</dbReference>
<comment type="similarity">
    <text evidence="11 12">Belongs to the class I-like SAM-binding methyltransferase superfamily. rRNA adenine N(6)-methyltransferase family.</text>
</comment>
<keyword evidence="3 11" id="KW-0489">Methyltransferase</keyword>
<dbReference type="PANTHER" id="PTHR11727">
    <property type="entry name" value="DIMETHYLADENOSINE TRANSFERASE"/>
    <property type="match status" value="1"/>
</dbReference>
<dbReference type="AlphaFoldDB" id="A0A6J5U197"/>
<name>A0A6J5U197_PRUAR</name>
<protein>
    <recommendedName>
        <fullName evidence="12">rRNA adenine N(6)-methyltransferase</fullName>
        <ecNumber evidence="12">2.1.1.-</ecNumber>
    </recommendedName>
</protein>
<evidence type="ECO:0000256" key="8">
    <source>
        <dbReference type="ARBA" id="ARBA00023125"/>
    </source>
</evidence>
<evidence type="ECO:0000256" key="4">
    <source>
        <dbReference type="ARBA" id="ARBA00022679"/>
    </source>
</evidence>
<reference evidence="15 16" key="1">
    <citation type="submission" date="2020-05" db="EMBL/GenBank/DDBJ databases">
        <authorList>
            <person name="Campoy J."/>
            <person name="Schneeberger K."/>
            <person name="Spophaly S."/>
        </authorList>
    </citation>
    <scope>NUCLEOTIDE SEQUENCE [LARGE SCALE GENOMIC DNA]</scope>
    <source>
        <strain evidence="15">PruArmRojPasFocal</strain>
    </source>
</reference>
<evidence type="ECO:0000256" key="3">
    <source>
        <dbReference type="ARBA" id="ARBA00022603"/>
    </source>
</evidence>
<evidence type="ECO:0000256" key="10">
    <source>
        <dbReference type="ARBA" id="ARBA00023242"/>
    </source>
</evidence>
<dbReference type="InterPro" id="IPR029063">
    <property type="entry name" value="SAM-dependent_MTases_sf"/>
</dbReference>
<keyword evidence="7" id="KW-0805">Transcription regulation</keyword>
<dbReference type="InterPro" id="IPR005508">
    <property type="entry name" value="At2g31720-like"/>
</dbReference>
<dbReference type="Gene3D" id="1.10.8.100">
    <property type="entry name" value="Ribosomal RNA adenine dimethylase-like, domain 2"/>
    <property type="match status" value="1"/>
</dbReference>
<organism evidence="15 16">
    <name type="scientific">Prunus armeniaca</name>
    <name type="common">Apricot</name>
    <name type="synonym">Armeniaca vulgaris</name>
    <dbReference type="NCBI Taxonomy" id="36596"/>
    <lineage>
        <taxon>Eukaryota</taxon>
        <taxon>Viridiplantae</taxon>
        <taxon>Streptophyta</taxon>
        <taxon>Embryophyta</taxon>
        <taxon>Tracheophyta</taxon>
        <taxon>Spermatophyta</taxon>
        <taxon>Magnoliopsida</taxon>
        <taxon>eudicotyledons</taxon>
        <taxon>Gunneridae</taxon>
        <taxon>Pentapetalae</taxon>
        <taxon>rosids</taxon>
        <taxon>fabids</taxon>
        <taxon>Rosales</taxon>
        <taxon>Rosaceae</taxon>
        <taxon>Amygdaloideae</taxon>
        <taxon>Amygdaleae</taxon>
        <taxon>Prunus</taxon>
    </lineage>
</organism>
<dbReference type="InterPro" id="IPR020598">
    <property type="entry name" value="rRNA_Ade_methylase_Trfase_N"/>
</dbReference>
<keyword evidence="4 11" id="KW-0808">Transferase</keyword>
<gene>
    <name evidence="15" type="ORF">CURHAP_LOCUS15775</name>
</gene>
<evidence type="ECO:0000256" key="13">
    <source>
        <dbReference type="SAM" id="MobiDB-lite"/>
    </source>
</evidence>
<accession>A0A6J5U197</accession>
<evidence type="ECO:0000256" key="12">
    <source>
        <dbReference type="RuleBase" id="RU362106"/>
    </source>
</evidence>
<feature type="binding site" evidence="11">
    <location>
        <position position="442"/>
    </location>
    <ligand>
        <name>S-adenosyl-L-methionine</name>
        <dbReference type="ChEBI" id="CHEBI:59789"/>
    </ligand>
</feature>
<dbReference type="NCBIfam" id="TIGR00755">
    <property type="entry name" value="ksgA"/>
    <property type="match status" value="1"/>
</dbReference>
<dbReference type="SMART" id="SM00650">
    <property type="entry name" value="rADc"/>
    <property type="match status" value="1"/>
</dbReference>
<dbReference type="GO" id="GO:0003677">
    <property type="term" value="F:DNA binding"/>
    <property type="evidence" value="ECO:0007669"/>
    <property type="project" value="UniProtKB-KW"/>
</dbReference>
<sequence>MIREEEEEQKMGLLSKKDSDDEHGYGWSPLDTLAEAACFIAGQKTKEEILVPPKKRFSNFNFLNDTSAGPSNMSTTPKEENGLIIRGEEEVSHCPIEQVTNLLEEYLILNYPKKLRSSCKSITIFGQKLSCAKKKRASFSDMVSGLNVKKDIKMKKRRVVVAAKNKGKKVKFDNDLPPPNLPEEFKSLIGNMNGTNVQRLVHKSLFESDIKSQQCRLLLPRQQTKSTTFLEPHEKYMLRNYGFLTVPLIDPKLKQQEINLGLWNPNKAKEFYVLKSPWKRIVSEHGLDVDDVVELWSFRVNHNNNEINGGYDNGGQLHFALVLVGDAIKKGSDKEGTTSSANDEGSSSVSNNLMDQSLPPISPPENLIIKLKTPLPMHNSNPGARTPTSSSSSSSLCYRRACAGKTKRRVGKGRRSNPDDNHATLTALNSKGRFPRKSLGQHYMLDSEINEQLTAAANVGEGDVGLEIGPGTGSLTNVLISAGAFVLAVEKDPHMATLVSERFAETERFKVLKEDFVKCHIHSHMSSLLGSIEQSGANSRYTKVVANIPFNISTNVVKQLLPMGDIFSDVVLLLQEETALRLVESSLRTSEYRPINILVNFYSDPEFIIKVPRTNFFPQPNVDAAVVKFKLKQPAHYPPVSSTKSFFSMVNYAFNGKRKMLRRSLQHICTPLEIENALGNVGRPSTSRPEELSMDDFVKLHNLIVKV</sequence>
<dbReference type="Pfam" id="PF00398">
    <property type="entry name" value="RrnaAD"/>
    <property type="match status" value="1"/>
</dbReference>
<keyword evidence="2 12" id="KW-0698">rRNA processing</keyword>
<evidence type="ECO:0000313" key="15">
    <source>
        <dbReference type="EMBL" id="CAB4269923.1"/>
    </source>
</evidence>
<dbReference type="InterPro" id="IPR023165">
    <property type="entry name" value="rRNA_Ade_diMease-like_C"/>
</dbReference>
<dbReference type="GO" id="GO:0000179">
    <property type="term" value="F:rRNA (adenine-N6,N6-)-dimethyltransferase activity"/>
    <property type="evidence" value="ECO:0007669"/>
    <property type="project" value="UniProtKB-UniRule"/>
</dbReference>
<feature type="binding site" evidence="11">
    <location>
        <position position="515"/>
    </location>
    <ligand>
        <name>S-adenosyl-L-methionine</name>
        <dbReference type="ChEBI" id="CHEBI:59789"/>
    </ligand>
</feature>
<evidence type="ECO:0000256" key="11">
    <source>
        <dbReference type="PROSITE-ProRule" id="PRU01026"/>
    </source>
</evidence>
<keyword evidence="5 11" id="KW-0949">S-adenosyl-L-methionine</keyword>
<dbReference type="FunFam" id="1.10.8.100:FF:000001">
    <property type="entry name" value="Ribosomal RNA small subunit methyltransferase A"/>
    <property type="match status" value="1"/>
</dbReference>
<feature type="compositionally biased region" description="Polar residues" evidence="13">
    <location>
        <begin position="378"/>
        <end position="388"/>
    </location>
</feature>
<feature type="binding site" evidence="11">
    <location>
        <position position="547"/>
    </location>
    <ligand>
        <name>S-adenosyl-L-methionine</name>
        <dbReference type="ChEBI" id="CHEBI:59789"/>
    </ligand>
</feature>
<feature type="region of interest" description="Disordered" evidence="13">
    <location>
        <begin position="332"/>
        <end position="397"/>
    </location>
</feature>
<evidence type="ECO:0000256" key="1">
    <source>
        <dbReference type="ARBA" id="ARBA00004123"/>
    </source>
</evidence>
<evidence type="ECO:0000256" key="7">
    <source>
        <dbReference type="ARBA" id="ARBA00023015"/>
    </source>
</evidence>
<keyword evidence="6 11" id="KW-0694">RNA-binding</keyword>
<dbReference type="PROSITE" id="PS51689">
    <property type="entry name" value="SAM_RNA_A_N6_MT"/>
    <property type="match status" value="1"/>
</dbReference>
<dbReference type="InterPro" id="IPR011530">
    <property type="entry name" value="rRNA_adenine_dimethylase"/>
</dbReference>
<evidence type="ECO:0000259" key="14">
    <source>
        <dbReference type="SMART" id="SM00650"/>
    </source>
</evidence>
<evidence type="ECO:0000256" key="5">
    <source>
        <dbReference type="ARBA" id="ARBA00022691"/>
    </source>
</evidence>
<feature type="binding site" evidence="11">
    <location>
        <position position="444"/>
    </location>
    <ligand>
        <name>S-adenosyl-L-methionine</name>
        <dbReference type="ChEBI" id="CHEBI:59789"/>
    </ligand>
</feature>
<keyword evidence="10" id="KW-0539">Nucleus</keyword>